<dbReference type="OrthoDB" id="5382170at2759"/>
<protein>
    <recommendedName>
        <fullName evidence="4">Acid protease</fullName>
    </recommendedName>
</protein>
<reference evidence="3" key="2">
    <citation type="submission" date="2020-04" db="EMBL/GenBank/DDBJ databases">
        <authorList>
            <consortium name="NCBI Genome Project"/>
        </authorList>
    </citation>
    <scope>NUCLEOTIDE SEQUENCE</scope>
    <source>
        <strain evidence="3">CBS 304.34</strain>
    </source>
</reference>
<dbReference type="RefSeq" id="XP_033573072.1">
    <property type="nucleotide sequence ID" value="XM_033728365.1"/>
</dbReference>
<dbReference type="EMBL" id="MU003708">
    <property type="protein sequence ID" value="KAF2806108.1"/>
    <property type="molecule type" value="Genomic_DNA"/>
</dbReference>
<sequence length="225" mass="24795">MHHTEESHVLRPHEELRRRQDVTPVSSFEYTNTFAVPVPTATTNATTNHLDLNHALIDRDFFPANSSFQVTCKNCSTFGSLDFLFSNFVPDVSDRGEFILGDIFTGGEATVVANGMGAIVDVSTEIFGPDIKLDLFEVPFLFAVNVILEVPFDIPIDNGTITTLDKSCLNFDKKSGTYVLAAEVVENAVKKNQTENAESGTTGQVRIDQGMCWMAFIDGLFAFIL</sequence>
<dbReference type="AlphaFoldDB" id="A0A6A6YC02"/>
<proteinExistence type="predicted"/>
<accession>A0A6A6YC02</accession>
<dbReference type="Proteomes" id="UP000504636">
    <property type="component" value="Unplaced"/>
</dbReference>
<keyword evidence="2" id="KW-1185">Reference proteome</keyword>
<evidence type="ECO:0000313" key="1">
    <source>
        <dbReference type="EMBL" id="KAF2806108.1"/>
    </source>
</evidence>
<evidence type="ECO:0000313" key="3">
    <source>
        <dbReference type="RefSeq" id="XP_033573072.1"/>
    </source>
</evidence>
<organism evidence="1">
    <name type="scientific">Mytilinidion resinicola</name>
    <dbReference type="NCBI Taxonomy" id="574789"/>
    <lineage>
        <taxon>Eukaryota</taxon>
        <taxon>Fungi</taxon>
        <taxon>Dikarya</taxon>
        <taxon>Ascomycota</taxon>
        <taxon>Pezizomycotina</taxon>
        <taxon>Dothideomycetes</taxon>
        <taxon>Pleosporomycetidae</taxon>
        <taxon>Mytilinidiales</taxon>
        <taxon>Mytilinidiaceae</taxon>
        <taxon>Mytilinidion</taxon>
    </lineage>
</organism>
<reference evidence="3" key="3">
    <citation type="submission" date="2025-04" db="UniProtKB">
        <authorList>
            <consortium name="RefSeq"/>
        </authorList>
    </citation>
    <scope>IDENTIFICATION</scope>
    <source>
        <strain evidence="3">CBS 304.34</strain>
    </source>
</reference>
<reference evidence="1 3" key="1">
    <citation type="journal article" date="2020" name="Stud. Mycol.">
        <title>101 Dothideomycetes genomes: a test case for predicting lifestyles and emergence of pathogens.</title>
        <authorList>
            <person name="Haridas S."/>
            <person name="Albert R."/>
            <person name="Binder M."/>
            <person name="Bloem J."/>
            <person name="Labutti K."/>
            <person name="Salamov A."/>
            <person name="Andreopoulos B."/>
            <person name="Baker S."/>
            <person name="Barry K."/>
            <person name="Bills G."/>
            <person name="Bluhm B."/>
            <person name="Cannon C."/>
            <person name="Castanera R."/>
            <person name="Culley D."/>
            <person name="Daum C."/>
            <person name="Ezra D."/>
            <person name="Gonzalez J."/>
            <person name="Henrissat B."/>
            <person name="Kuo A."/>
            <person name="Liang C."/>
            <person name="Lipzen A."/>
            <person name="Lutzoni F."/>
            <person name="Magnuson J."/>
            <person name="Mondo S."/>
            <person name="Nolan M."/>
            <person name="Ohm R."/>
            <person name="Pangilinan J."/>
            <person name="Park H.-J."/>
            <person name="Ramirez L."/>
            <person name="Alfaro M."/>
            <person name="Sun H."/>
            <person name="Tritt A."/>
            <person name="Yoshinaga Y."/>
            <person name="Zwiers L.-H."/>
            <person name="Turgeon B."/>
            <person name="Goodwin S."/>
            <person name="Spatafora J."/>
            <person name="Crous P."/>
            <person name="Grigoriev I."/>
        </authorList>
    </citation>
    <scope>NUCLEOTIDE SEQUENCE</scope>
    <source>
        <strain evidence="1 3">CBS 304.34</strain>
    </source>
</reference>
<gene>
    <name evidence="1 3" type="ORF">BDZ99DRAFT_574322</name>
</gene>
<dbReference type="GeneID" id="54469258"/>
<name>A0A6A6YC02_9PEZI</name>
<evidence type="ECO:0000313" key="2">
    <source>
        <dbReference type="Proteomes" id="UP000504636"/>
    </source>
</evidence>
<evidence type="ECO:0008006" key="4">
    <source>
        <dbReference type="Google" id="ProtNLM"/>
    </source>
</evidence>